<evidence type="ECO:0000313" key="5">
    <source>
        <dbReference type="Proteomes" id="UP000812440"/>
    </source>
</evidence>
<feature type="domain" description="DNA2/NAM7 helicase helicase" evidence="1">
    <location>
        <begin position="511"/>
        <end position="937"/>
    </location>
</feature>
<dbReference type="InterPro" id="IPR041677">
    <property type="entry name" value="DNA2/NAM7_AAA_11"/>
</dbReference>
<evidence type="ECO:0000259" key="2">
    <source>
        <dbReference type="Pfam" id="PF13087"/>
    </source>
</evidence>
<dbReference type="FunFam" id="3.40.50.300:FF:000742">
    <property type="entry name" value="NFX1-type zinc finger-containing protein 1"/>
    <property type="match status" value="1"/>
</dbReference>
<feature type="domain" description="DNA2/NAM7 helicase-like C-terminal" evidence="2">
    <location>
        <begin position="949"/>
        <end position="1132"/>
    </location>
</feature>
<dbReference type="InterPro" id="IPR047187">
    <property type="entry name" value="SF1_C_Upf1"/>
</dbReference>
<reference evidence="4" key="1">
    <citation type="thesis" date="2020" institute="ProQuest LLC" country="789 East Eisenhower Parkway, Ann Arbor, MI, USA">
        <title>Comparative Genomics and Chromosome Evolution.</title>
        <authorList>
            <person name="Mudd A.B."/>
        </authorList>
    </citation>
    <scope>NUCLEOTIDE SEQUENCE</scope>
    <source>
        <strain evidence="4">Female2</strain>
        <tissue evidence="4">Blood</tissue>
    </source>
</reference>
<evidence type="ECO:0008006" key="6">
    <source>
        <dbReference type="Google" id="ProtNLM"/>
    </source>
</evidence>
<dbReference type="Gene3D" id="3.40.50.300">
    <property type="entry name" value="P-loop containing nucleotide triphosphate hydrolases"/>
    <property type="match status" value="3"/>
</dbReference>
<dbReference type="Proteomes" id="UP000812440">
    <property type="component" value="Chromosome 6"/>
</dbReference>
<dbReference type="Pfam" id="PF25396">
    <property type="entry name" value="ZNFX1"/>
    <property type="match status" value="1"/>
</dbReference>
<dbReference type="InterPro" id="IPR027417">
    <property type="entry name" value="P-loop_NTPase"/>
</dbReference>
<dbReference type="CDD" id="cd17936">
    <property type="entry name" value="EEXXEc_NFX1"/>
    <property type="match status" value="1"/>
</dbReference>
<protein>
    <recommendedName>
        <fullName evidence="6">NFX1-type zinc finger-containing protein 1</fullName>
    </recommendedName>
</protein>
<feature type="domain" description="ZNFX1" evidence="3">
    <location>
        <begin position="315"/>
        <end position="420"/>
    </location>
</feature>
<evidence type="ECO:0000313" key="4">
    <source>
        <dbReference type="EMBL" id="KAG8442586.1"/>
    </source>
</evidence>
<dbReference type="Pfam" id="PF13087">
    <property type="entry name" value="AAA_12"/>
    <property type="match status" value="1"/>
</dbReference>
<dbReference type="InterPro" id="IPR041679">
    <property type="entry name" value="DNA2/NAM7-like_C"/>
</dbReference>
<dbReference type="EMBL" id="JAACNH010000005">
    <property type="protein sequence ID" value="KAG8442586.1"/>
    <property type="molecule type" value="Genomic_DNA"/>
</dbReference>
<dbReference type="InterPro" id="IPR057373">
    <property type="entry name" value="ZNFX1"/>
</dbReference>
<dbReference type="GO" id="GO:0031380">
    <property type="term" value="C:nuclear RNA-directed RNA polymerase complex"/>
    <property type="evidence" value="ECO:0007669"/>
    <property type="project" value="TreeGrafter"/>
</dbReference>
<evidence type="ECO:0000259" key="1">
    <source>
        <dbReference type="Pfam" id="PF13086"/>
    </source>
</evidence>
<dbReference type="GO" id="GO:0004386">
    <property type="term" value="F:helicase activity"/>
    <property type="evidence" value="ECO:0007669"/>
    <property type="project" value="InterPro"/>
</dbReference>
<dbReference type="InterPro" id="IPR045055">
    <property type="entry name" value="DNA2/NAM7-like"/>
</dbReference>
<comment type="caution">
    <text evidence="4">The sequence shown here is derived from an EMBL/GenBank/DDBJ whole genome shotgun (WGS) entry which is preliminary data.</text>
</comment>
<dbReference type="CDD" id="cd18808">
    <property type="entry name" value="SF1_C_Upf1"/>
    <property type="match status" value="1"/>
</dbReference>
<dbReference type="GO" id="GO:0031048">
    <property type="term" value="P:regulatory ncRNA-mediated heterochromatin formation"/>
    <property type="evidence" value="ECO:0007669"/>
    <property type="project" value="TreeGrafter"/>
</dbReference>
<dbReference type="PANTHER" id="PTHR10887">
    <property type="entry name" value="DNA2/NAM7 HELICASE FAMILY"/>
    <property type="match status" value="1"/>
</dbReference>
<dbReference type="PANTHER" id="PTHR10887:SF528">
    <property type="entry name" value="NFX1-TYPE ZINC FINGER-CONTAINING PROTEIN 1 ISOFORM X1"/>
    <property type="match status" value="1"/>
</dbReference>
<keyword evidence="5" id="KW-1185">Reference proteome</keyword>
<proteinExistence type="predicted"/>
<name>A0A8T2JJC1_9PIPI</name>
<dbReference type="OrthoDB" id="2423195at2759"/>
<accession>A0A8T2JJC1</accession>
<organism evidence="4 5">
    <name type="scientific">Hymenochirus boettgeri</name>
    <name type="common">Congo dwarf clawed frog</name>
    <dbReference type="NCBI Taxonomy" id="247094"/>
    <lineage>
        <taxon>Eukaryota</taxon>
        <taxon>Metazoa</taxon>
        <taxon>Chordata</taxon>
        <taxon>Craniata</taxon>
        <taxon>Vertebrata</taxon>
        <taxon>Euteleostomi</taxon>
        <taxon>Amphibia</taxon>
        <taxon>Batrachia</taxon>
        <taxon>Anura</taxon>
        <taxon>Pipoidea</taxon>
        <taxon>Pipidae</taxon>
        <taxon>Pipinae</taxon>
        <taxon>Hymenochirus</taxon>
    </lineage>
</organism>
<dbReference type="Pfam" id="PF13086">
    <property type="entry name" value="AAA_11"/>
    <property type="match status" value="1"/>
</dbReference>
<dbReference type="FunFam" id="3.40.50.300:FF:003185">
    <property type="entry name" value="Zinc finger, NFX1-type-containing 1, gene 2"/>
    <property type="match status" value="1"/>
</dbReference>
<sequence>MLQNKIYKPRNNGLGIKAKSVQNLMEISFNKTERMKTHGFKLSAEPNKTKAPSVEKKIDYRTITRLSTQEPAEIIMQLVAPKSGLKEFLSHTSIDFMVLECFLKVLKMAIGCTTNHQNLIHLLSQFQGSTFLKQVLPFHIFEHSRTSTEDKTFLFFENTLILLEELVQTFPSSSFTEVKIVETLLEKSTKDLQSNGKTVPADVQQKLSSLQTLLQHLQQKKQKDTLHSDNSVYIVGNRESITEDFRSLSIYPTFEDIYMDKKVYMPPNIINGSYPDAQSYLDTHFRLLREDFIRPLRDGISQLVNVQNKELAEAKIDDIRIYFNTQILSPVCTNVGIVHEVKFDICNLSQVRWENSRRLLYGALVCLSKDNFNKMFFATVADRSVRDLEKGIITLMFSEESRQALASYNVNYTFLMVEATAYFEAYRHVLEGLKEMVDTEIPFQNYIVHCDTVMCPPHYLSENRSGYSIEKLLKHSNSRQNKGHLNIFKQTYKSDFDVLRFNTWPTKEDLELDESQYEAFRMSLTSELAIVQGPPGTGKTYVGLKIIYTLLENSAIWKTGKNPILVVCYTNHALDQFLEGILKYVECDIVRVGSRSSSEILQERSLSKIRSKKSRANLPGYMRAMHAELSEEKKTMQCLLSEKSCHMQNATKGVLHENTLEKYIPTHHFTSLTSKKEGPGDPRSSTYSFMVEWLGVSAVHNATLKVEDTVNSNFRVYKEEPDEDLIKINMEAEHAEAERMIDDEDDIKQQILMARKSAAQFNRNTLAFVPEELDNDNSTDQEKGWQISKDMKKKVKKMVKRELEKTTHMEETECSMISNLWLVPQRKRWEMYRWWRSKYLTDIKKQLSMFENLYQIVVNRMNELRNQEDLLILEEADIIGMTTTGAAKYRRLLQNIKPKIVIVEEAAEVLEAHIITTLSSACQHLILIGDHQQLRPSTTVYDLAKNFNLDVSMFERLVRMNVPYVRLNYQHRMRPEIARLLTPSIYDKLENHESVENFPNIKGVASNLFFLNHNHTEEHIKEGRSHQNSYEAAFVKCLCLYLLKQGYEPSQITILTTYSGQLHCLQKMMPKSTFEGVRVCVVDKYQGEENDIIILSLVRSNSSGNVGFLKIPNRVCVALSRAKQGLFCVGNMEILSTIPLWSIINDVLKKNGQIGHELKLHCENHPGMITFVYKAEDFKEVPEGGCMKPCEYRLPCGHACELKCHPYDSEHKMYECRKHCTKILCETGHNCKKMCFEPCGKCQVLVPKRIKKCGHVQDVPCSVPTETFDCKFPCPQILKCGHKCMRCCSDDCTRNCPEKLTVSLDCGHTHKTLCSLKSEAEKTGIKLRCPVKCQNILPCGHLCPGNCSSCSGQGLHLSCKEQCDITLLCSHRCKEKCSSSCFCIYTCERKCFHGKCPSKCIDPCPPCTEQCGWCCAHKTCTKLCWEPCDRKPCNKPCKKKLKCKHECIGLCGEPCPKKCRICDAEELSELFIDRKVDPEARFIELKDCSHIFEITMFTQWMNQVEQDQVIKLKVCPNCSMPIWQSVRFGNIIKQTFADLEAVKEKITCKWMNHLEIILSENESVLRHFPVIHAMQELQEGNATLHKIALFHEKMQLWIKLSVIKEKFEEAPLTQSSIDRHIAELSRKILNAKSRHDVFQIEYGLYRLVLQVQSAVPDKNMSERCIQHVQDLYIEMNKTNCISLDELKYQLRSFSVNINLIQLIEAKKTVLDTDLLKQGRWHKCPYGHIYASNKDEDKKGNCPQCGDDDDLK</sequence>
<gene>
    <name evidence="4" type="ORF">GDO86_011395</name>
</gene>
<dbReference type="SUPFAM" id="SSF52540">
    <property type="entry name" value="P-loop containing nucleoside triphosphate hydrolases"/>
    <property type="match status" value="1"/>
</dbReference>
<evidence type="ECO:0000259" key="3">
    <source>
        <dbReference type="Pfam" id="PF25396"/>
    </source>
</evidence>